<evidence type="ECO:0000313" key="3">
    <source>
        <dbReference type="Proteomes" id="UP000653343"/>
    </source>
</evidence>
<feature type="transmembrane region" description="Helical" evidence="1">
    <location>
        <begin position="33"/>
        <end position="50"/>
    </location>
</feature>
<keyword evidence="3" id="KW-1185">Reference proteome</keyword>
<gene>
    <name evidence="2" type="ORF">GCM10010946_05080</name>
</gene>
<evidence type="ECO:0000256" key="1">
    <source>
        <dbReference type="SAM" id="Phobius"/>
    </source>
</evidence>
<keyword evidence="1" id="KW-1133">Transmembrane helix</keyword>
<keyword evidence="1" id="KW-0472">Membrane</keyword>
<organism evidence="2 3">
    <name type="scientific">Undibacterium squillarum</name>
    <dbReference type="NCBI Taxonomy" id="1131567"/>
    <lineage>
        <taxon>Bacteria</taxon>
        <taxon>Pseudomonadati</taxon>
        <taxon>Pseudomonadota</taxon>
        <taxon>Betaproteobacteria</taxon>
        <taxon>Burkholderiales</taxon>
        <taxon>Oxalobacteraceae</taxon>
        <taxon>Undibacterium</taxon>
    </lineage>
</organism>
<dbReference type="Proteomes" id="UP000653343">
    <property type="component" value="Unassembled WGS sequence"/>
</dbReference>
<evidence type="ECO:0000313" key="2">
    <source>
        <dbReference type="EMBL" id="GGX30973.1"/>
    </source>
</evidence>
<accession>A0ABQ2XRM4</accession>
<comment type="caution">
    <text evidence="2">The sequence shown here is derived from an EMBL/GenBank/DDBJ whole genome shotgun (WGS) entry which is preliminary data.</text>
</comment>
<keyword evidence="1" id="KW-0812">Transmembrane</keyword>
<sequence>MKSALNTAFGTMAGTAVYSWLTSSPAEIDLQRTLWVGVITILLLRLFQLIRH</sequence>
<evidence type="ECO:0008006" key="4">
    <source>
        <dbReference type="Google" id="ProtNLM"/>
    </source>
</evidence>
<reference evidence="3" key="1">
    <citation type="journal article" date="2019" name="Int. J. Syst. Evol. Microbiol.">
        <title>The Global Catalogue of Microorganisms (GCM) 10K type strain sequencing project: providing services to taxonomists for standard genome sequencing and annotation.</title>
        <authorList>
            <consortium name="The Broad Institute Genomics Platform"/>
            <consortium name="The Broad Institute Genome Sequencing Center for Infectious Disease"/>
            <person name="Wu L."/>
            <person name="Ma J."/>
        </authorList>
    </citation>
    <scope>NUCLEOTIDE SEQUENCE [LARGE SCALE GENOMIC DNA]</scope>
    <source>
        <strain evidence="3">KCTC 23917</strain>
    </source>
</reference>
<name>A0ABQ2XRM4_9BURK</name>
<dbReference type="EMBL" id="BMYU01000001">
    <property type="protein sequence ID" value="GGX30973.1"/>
    <property type="molecule type" value="Genomic_DNA"/>
</dbReference>
<protein>
    <recommendedName>
        <fullName evidence="4">Holin</fullName>
    </recommendedName>
</protein>
<proteinExistence type="predicted"/>
<dbReference type="RefSeq" id="WP_189355427.1">
    <property type="nucleotide sequence ID" value="NZ_BMYU01000001.1"/>
</dbReference>